<accession>A0A6B0UE72</accession>
<name>A0A6B0UE72_IXORI</name>
<dbReference type="EMBL" id="GIFC01007278">
    <property type="protein sequence ID" value="MXU89361.1"/>
    <property type="molecule type" value="Transcribed_RNA"/>
</dbReference>
<sequence length="107" mass="11775">MQYNRAIAVLWSLLTFAVFVSSHALPSIVPGHHLCFTRNASVVLNVCIKLRSRCLLSFRSYLSSCPFPSRDLSLPVRSAQSPTNISQEGICTGKRALRLVEGVQLTA</sequence>
<proteinExistence type="predicted"/>
<feature type="signal peptide" evidence="1">
    <location>
        <begin position="1"/>
        <end position="24"/>
    </location>
</feature>
<evidence type="ECO:0000313" key="2">
    <source>
        <dbReference type="EMBL" id="MXU89361.1"/>
    </source>
</evidence>
<reference evidence="2" key="1">
    <citation type="submission" date="2019-12" db="EMBL/GenBank/DDBJ databases">
        <title>An insight into the sialome of adult female Ixodes ricinus ticks feeding for 6 days.</title>
        <authorList>
            <person name="Perner J."/>
            <person name="Ribeiro J.M.C."/>
        </authorList>
    </citation>
    <scope>NUCLEOTIDE SEQUENCE</scope>
    <source>
        <strain evidence="2">Semi-engorged</strain>
        <tissue evidence="2">Salivary glands</tissue>
    </source>
</reference>
<evidence type="ECO:0000256" key="1">
    <source>
        <dbReference type="SAM" id="SignalP"/>
    </source>
</evidence>
<dbReference type="AlphaFoldDB" id="A0A6B0UE72"/>
<protein>
    <submittedName>
        <fullName evidence="2">Putative secreted protein</fullName>
    </submittedName>
</protein>
<organism evidence="2">
    <name type="scientific">Ixodes ricinus</name>
    <name type="common">Common tick</name>
    <name type="synonym">Acarus ricinus</name>
    <dbReference type="NCBI Taxonomy" id="34613"/>
    <lineage>
        <taxon>Eukaryota</taxon>
        <taxon>Metazoa</taxon>
        <taxon>Ecdysozoa</taxon>
        <taxon>Arthropoda</taxon>
        <taxon>Chelicerata</taxon>
        <taxon>Arachnida</taxon>
        <taxon>Acari</taxon>
        <taxon>Parasitiformes</taxon>
        <taxon>Ixodida</taxon>
        <taxon>Ixodoidea</taxon>
        <taxon>Ixodidae</taxon>
        <taxon>Ixodinae</taxon>
        <taxon>Ixodes</taxon>
    </lineage>
</organism>
<feature type="chain" id="PRO_5025539603" evidence="1">
    <location>
        <begin position="25"/>
        <end position="107"/>
    </location>
</feature>
<keyword evidence="1" id="KW-0732">Signal</keyword>